<dbReference type="GO" id="GO:0005524">
    <property type="term" value="F:ATP binding"/>
    <property type="evidence" value="ECO:0007669"/>
    <property type="project" value="UniProtKB-KW"/>
</dbReference>
<dbReference type="SUPFAM" id="SSF52540">
    <property type="entry name" value="P-loop containing nucleoside triphosphate hydrolases"/>
    <property type="match status" value="1"/>
</dbReference>
<dbReference type="PROSITE" id="PS00211">
    <property type="entry name" value="ABC_TRANSPORTER_1"/>
    <property type="match status" value="1"/>
</dbReference>
<dbReference type="InterPro" id="IPR003593">
    <property type="entry name" value="AAA+_ATPase"/>
</dbReference>
<dbReference type="InterPro" id="IPR027417">
    <property type="entry name" value="P-loop_NTPase"/>
</dbReference>
<dbReference type="AlphaFoldDB" id="A0A1H3SPZ1"/>
<dbReference type="RefSeq" id="WP_245736944.1">
    <property type="nucleotide sequence ID" value="NZ_FNPH01000013.1"/>
</dbReference>
<evidence type="ECO:0000313" key="5">
    <source>
        <dbReference type="EMBL" id="SDZ39797.1"/>
    </source>
</evidence>
<dbReference type="STRING" id="405436.SAMN05444365_11320"/>
<name>A0A1H3SPZ1_9ACTN</name>
<dbReference type="Proteomes" id="UP000242415">
    <property type="component" value="Unassembled WGS sequence"/>
</dbReference>
<keyword evidence="3" id="KW-0067">ATP-binding</keyword>
<evidence type="ECO:0000256" key="1">
    <source>
        <dbReference type="ARBA" id="ARBA00022448"/>
    </source>
</evidence>
<feature type="domain" description="ABC transporter" evidence="4">
    <location>
        <begin position="12"/>
        <end position="214"/>
    </location>
</feature>
<protein>
    <submittedName>
        <fullName evidence="5">ABC-type multidrug transport system, ATPase component</fullName>
    </submittedName>
</protein>
<dbReference type="InterPro" id="IPR051782">
    <property type="entry name" value="ABC_Transporter_VariousFunc"/>
</dbReference>
<keyword evidence="1" id="KW-0813">Transport</keyword>
<evidence type="ECO:0000259" key="4">
    <source>
        <dbReference type="PROSITE" id="PS50893"/>
    </source>
</evidence>
<evidence type="ECO:0000256" key="3">
    <source>
        <dbReference type="ARBA" id="ARBA00022840"/>
    </source>
</evidence>
<sequence>MSAGVLGSTQAVVVDSLRVSYGSVTVLDGFSLRLPEGSACAVTGENGVGKSTLLRCVAGLQEPTDGIVTVFAEQPGRTVGFWRQVATTVESPSWYQGLTVREHLDLVRLANGCDPNDGRIEELTDTLGLAGLADALPGTLSSGQRQRFLLAATLVRPSRLLVLDEPEQRLDHAVKREVAACLRSYVTSGGTLLMASHDDDFLGAVGADRVVLGGSR</sequence>
<reference evidence="6" key="1">
    <citation type="submission" date="2016-10" db="EMBL/GenBank/DDBJ databases">
        <authorList>
            <person name="Varghese N."/>
            <person name="Submissions S."/>
        </authorList>
    </citation>
    <scope>NUCLEOTIDE SEQUENCE [LARGE SCALE GENOMIC DNA]</scope>
    <source>
        <strain evidence="6">DSM 45245</strain>
    </source>
</reference>
<dbReference type="GO" id="GO:0016887">
    <property type="term" value="F:ATP hydrolysis activity"/>
    <property type="evidence" value="ECO:0007669"/>
    <property type="project" value="InterPro"/>
</dbReference>
<dbReference type="PROSITE" id="PS50893">
    <property type="entry name" value="ABC_TRANSPORTER_2"/>
    <property type="match status" value="1"/>
</dbReference>
<dbReference type="SMART" id="SM00382">
    <property type="entry name" value="AAA"/>
    <property type="match status" value="1"/>
</dbReference>
<dbReference type="Pfam" id="PF00005">
    <property type="entry name" value="ABC_tran"/>
    <property type="match status" value="1"/>
</dbReference>
<organism evidence="5 6">
    <name type="scientific">Micromonospora pattaloongensis</name>
    <dbReference type="NCBI Taxonomy" id="405436"/>
    <lineage>
        <taxon>Bacteria</taxon>
        <taxon>Bacillati</taxon>
        <taxon>Actinomycetota</taxon>
        <taxon>Actinomycetes</taxon>
        <taxon>Micromonosporales</taxon>
        <taxon>Micromonosporaceae</taxon>
        <taxon>Micromonospora</taxon>
    </lineage>
</organism>
<dbReference type="Gene3D" id="3.40.50.300">
    <property type="entry name" value="P-loop containing nucleotide triphosphate hydrolases"/>
    <property type="match status" value="1"/>
</dbReference>
<keyword evidence="2" id="KW-0547">Nucleotide-binding</keyword>
<evidence type="ECO:0000313" key="6">
    <source>
        <dbReference type="Proteomes" id="UP000242415"/>
    </source>
</evidence>
<keyword evidence="6" id="KW-1185">Reference proteome</keyword>
<gene>
    <name evidence="5" type="ORF">SAMN05444365_11320</name>
</gene>
<dbReference type="PANTHER" id="PTHR42939">
    <property type="entry name" value="ABC TRANSPORTER ATP-BINDING PROTEIN ALBC-RELATED"/>
    <property type="match status" value="1"/>
</dbReference>
<dbReference type="InterPro" id="IPR017871">
    <property type="entry name" value="ABC_transporter-like_CS"/>
</dbReference>
<dbReference type="PANTHER" id="PTHR42939:SF1">
    <property type="entry name" value="ABC TRANSPORTER ATP-BINDING PROTEIN ALBC-RELATED"/>
    <property type="match status" value="1"/>
</dbReference>
<accession>A0A1H3SPZ1</accession>
<dbReference type="EMBL" id="FNPH01000013">
    <property type="protein sequence ID" value="SDZ39797.1"/>
    <property type="molecule type" value="Genomic_DNA"/>
</dbReference>
<proteinExistence type="predicted"/>
<dbReference type="InterPro" id="IPR003439">
    <property type="entry name" value="ABC_transporter-like_ATP-bd"/>
</dbReference>
<evidence type="ECO:0000256" key="2">
    <source>
        <dbReference type="ARBA" id="ARBA00022741"/>
    </source>
</evidence>